<evidence type="ECO:0000256" key="20">
    <source>
        <dbReference type="ARBA" id="ARBA00051544"/>
    </source>
</evidence>
<dbReference type="InterPro" id="IPR000559">
    <property type="entry name" value="Formate_THF_ligase"/>
</dbReference>
<dbReference type="SUPFAM" id="SSF48371">
    <property type="entry name" value="ARM repeat"/>
    <property type="match status" value="1"/>
</dbReference>
<feature type="compositionally biased region" description="Polar residues" evidence="23">
    <location>
        <begin position="190"/>
        <end position="207"/>
    </location>
</feature>
<dbReference type="Gene3D" id="1.10.8.770">
    <property type="match status" value="1"/>
</dbReference>
<dbReference type="InterPro" id="IPR036291">
    <property type="entry name" value="NAD(P)-bd_dom_sf"/>
</dbReference>
<dbReference type="InterPro" id="IPR014768">
    <property type="entry name" value="GBD/FH3_dom"/>
</dbReference>
<dbReference type="GO" id="GO:0051016">
    <property type="term" value="P:barbed-end actin filament capping"/>
    <property type="evidence" value="ECO:0007669"/>
    <property type="project" value="TreeGrafter"/>
</dbReference>
<dbReference type="UniPathway" id="UPA00193"/>
<feature type="region of interest" description="Disordered" evidence="23">
    <location>
        <begin position="185"/>
        <end position="207"/>
    </location>
</feature>
<evidence type="ECO:0000256" key="2">
    <source>
        <dbReference type="ARBA" id="ARBA00004431"/>
    </source>
</evidence>
<dbReference type="Pfam" id="PF06371">
    <property type="entry name" value="Drf_GBD"/>
    <property type="match status" value="1"/>
</dbReference>
<feature type="coiled-coil region" evidence="22">
    <location>
        <begin position="595"/>
        <end position="665"/>
    </location>
</feature>
<keyword evidence="16" id="KW-0511">Multifunctional enzyme</keyword>
<comment type="caution">
    <text evidence="26">The sequence shown here is derived from an EMBL/GenBank/DDBJ whole genome shotgun (WGS) entry which is preliminary data.</text>
</comment>
<dbReference type="PANTHER" id="PTHR47102:SF2">
    <property type="entry name" value="PROTEIN BNI1"/>
    <property type="match status" value="1"/>
</dbReference>
<dbReference type="FunFam" id="3.40.50.10860:FF:000005">
    <property type="entry name" value="C-1-tetrahydrofolate synthase, cytoplasmic, putative"/>
    <property type="match status" value="1"/>
</dbReference>
<dbReference type="Pfam" id="PF00763">
    <property type="entry name" value="THF_DHG_CYH"/>
    <property type="match status" value="1"/>
</dbReference>
<dbReference type="SMART" id="SM01140">
    <property type="entry name" value="Drf_GBD"/>
    <property type="match status" value="1"/>
</dbReference>
<dbReference type="Gene3D" id="3.40.50.300">
    <property type="entry name" value="P-loop containing nucleotide triphosphate hydrolases"/>
    <property type="match status" value="2"/>
</dbReference>
<evidence type="ECO:0000256" key="10">
    <source>
        <dbReference type="ARBA" id="ARBA00022741"/>
    </source>
</evidence>
<keyword evidence="15 22" id="KW-0175">Coiled coil</keyword>
<dbReference type="Gene3D" id="1.25.10.10">
    <property type="entry name" value="Leucine-rich Repeat Variant"/>
    <property type="match status" value="1"/>
</dbReference>
<organism evidence="26 27">
    <name type="scientific">Candida albicans</name>
    <name type="common">Yeast</name>
    <dbReference type="NCBI Taxonomy" id="5476"/>
    <lineage>
        <taxon>Eukaryota</taxon>
        <taxon>Fungi</taxon>
        <taxon>Dikarya</taxon>
        <taxon>Ascomycota</taxon>
        <taxon>Saccharomycotina</taxon>
        <taxon>Pichiomycetes</taxon>
        <taxon>Debaryomycetaceae</taxon>
        <taxon>Candida/Lodderomyces clade</taxon>
        <taxon>Candida</taxon>
    </lineage>
</organism>
<dbReference type="InterPro" id="IPR027417">
    <property type="entry name" value="P-loop_NTPase"/>
</dbReference>
<dbReference type="FunFam" id="3.10.410.10:FF:000001">
    <property type="entry name" value="Putative formate--tetrahydrofolate ligase"/>
    <property type="match status" value="1"/>
</dbReference>
<comment type="similarity">
    <text evidence="18">Belongs to the formin homology family. BNI1 subfamily.</text>
</comment>
<dbReference type="HAMAP" id="MF_01543">
    <property type="entry name" value="FTHFS"/>
    <property type="match status" value="1"/>
</dbReference>
<dbReference type="PROSITE" id="PS00766">
    <property type="entry name" value="THF_DHG_CYH_1"/>
    <property type="match status" value="1"/>
</dbReference>
<dbReference type="Proteomes" id="UP000536275">
    <property type="component" value="Unassembled WGS sequence"/>
</dbReference>
<keyword evidence="12" id="KW-0067">ATP-binding</keyword>
<comment type="catalytic activity">
    <reaction evidence="19">
        <text>(6R)-5,10-methylene-5,6,7,8-tetrahydrofolate + NADP(+) = (6R)-5,10-methenyltetrahydrofolate + NADPH</text>
        <dbReference type="Rhea" id="RHEA:22812"/>
        <dbReference type="ChEBI" id="CHEBI:15636"/>
        <dbReference type="ChEBI" id="CHEBI:57455"/>
        <dbReference type="ChEBI" id="CHEBI:57783"/>
        <dbReference type="ChEBI" id="CHEBI:58349"/>
        <dbReference type="EC" id="1.5.1.5"/>
    </reaction>
    <physiologicalReaction direction="left-to-right" evidence="19">
        <dbReference type="Rhea" id="RHEA:22813"/>
    </physiologicalReaction>
    <physiologicalReaction direction="right-to-left" evidence="19">
        <dbReference type="Rhea" id="RHEA:22814"/>
    </physiologicalReaction>
</comment>
<evidence type="ECO:0000256" key="1">
    <source>
        <dbReference type="ARBA" id="ARBA00004266"/>
    </source>
</evidence>
<comment type="catalytic activity">
    <reaction evidence="21">
        <text>(6R)-5,10-methenyltetrahydrofolate + H2O = (6R)-10-formyltetrahydrofolate + H(+)</text>
        <dbReference type="Rhea" id="RHEA:23700"/>
        <dbReference type="ChEBI" id="CHEBI:15377"/>
        <dbReference type="ChEBI" id="CHEBI:15378"/>
        <dbReference type="ChEBI" id="CHEBI:57455"/>
        <dbReference type="ChEBI" id="CHEBI:195366"/>
        <dbReference type="EC" id="3.5.4.9"/>
    </reaction>
    <physiologicalReaction direction="left-to-right" evidence="21">
        <dbReference type="Rhea" id="RHEA:23701"/>
    </physiologicalReaction>
    <physiologicalReaction direction="right-to-left" evidence="21">
        <dbReference type="Rhea" id="RHEA:23702"/>
    </physiologicalReaction>
</comment>
<dbReference type="InterPro" id="IPR042201">
    <property type="entry name" value="FH2_Formin_sf"/>
</dbReference>
<evidence type="ECO:0000256" key="18">
    <source>
        <dbReference type="ARBA" id="ARBA00037935"/>
    </source>
</evidence>
<evidence type="ECO:0000256" key="17">
    <source>
        <dbReference type="ARBA" id="ARBA00023306"/>
    </source>
</evidence>
<evidence type="ECO:0000256" key="5">
    <source>
        <dbReference type="ARBA" id="ARBA00006985"/>
    </source>
</evidence>
<dbReference type="GO" id="GO:0035999">
    <property type="term" value="P:tetrahydrofolate interconversion"/>
    <property type="evidence" value="ECO:0007669"/>
    <property type="project" value="UniProtKB-UniPathway"/>
</dbReference>
<feature type="region of interest" description="Disordered" evidence="23">
    <location>
        <begin position="1"/>
        <end position="30"/>
    </location>
</feature>
<dbReference type="Gene3D" id="3.10.410.10">
    <property type="entry name" value="Formyltetrahydrofolate synthetase, domain 3"/>
    <property type="match status" value="1"/>
</dbReference>
<evidence type="ECO:0000256" key="8">
    <source>
        <dbReference type="ARBA" id="ARBA00022598"/>
    </source>
</evidence>
<dbReference type="InterPro" id="IPR046346">
    <property type="entry name" value="Aminoacid_DH-like_N_sf"/>
</dbReference>
<evidence type="ECO:0000313" key="27">
    <source>
        <dbReference type="Proteomes" id="UP000536275"/>
    </source>
</evidence>
<dbReference type="Gene3D" id="1.10.238.150">
    <property type="entry name" value="Formin, FH3 diaphanous domain"/>
    <property type="match status" value="1"/>
</dbReference>
<dbReference type="GO" id="GO:0030428">
    <property type="term" value="C:cell septum"/>
    <property type="evidence" value="ECO:0007669"/>
    <property type="project" value="UniProtKB-SubCell"/>
</dbReference>
<dbReference type="PANTHER" id="PTHR47102">
    <property type="entry name" value="PROTEIN BNI1"/>
    <property type="match status" value="1"/>
</dbReference>
<dbReference type="FunFam" id="1.20.58.2220:FF:000006">
    <property type="entry name" value="Cytokinesis protein sepA"/>
    <property type="match status" value="1"/>
</dbReference>
<dbReference type="PROSITE" id="PS00721">
    <property type="entry name" value="FTHFS_1"/>
    <property type="match status" value="1"/>
</dbReference>
<dbReference type="CDD" id="cd00477">
    <property type="entry name" value="FTHFS"/>
    <property type="match status" value="1"/>
</dbReference>
<dbReference type="SMART" id="SM01139">
    <property type="entry name" value="Drf_FH3"/>
    <property type="match status" value="1"/>
</dbReference>
<dbReference type="InterPro" id="IPR010473">
    <property type="entry name" value="GTPase-bd"/>
</dbReference>
<dbReference type="GO" id="GO:0005524">
    <property type="term" value="F:ATP binding"/>
    <property type="evidence" value="ECO:0007669"/>
    <property type="project" value="UniProtKB-KW"/>
</dbReference>
<dbReference type="InterPro" id="IPR000672">
    <property type="entry name" value="THF_DH/CycHdrlase"/>
</dbReference>
<dbReference type="EMBL" id="JABWAD010000010">
    <property type="protein sequence ID" value="KAF6071834.1"/>
    <property type="molecule type" value="Genomic_DNA"/>
</dbReference>
<evidence type="ECO:0000256" key="9">
    <source>
        <dbReference type="ARBA" id="ARBA00022618"/>
    </source>
</evidence>
<feature type="domain" description="GBD/FH3" evidence="24">
    <location>
        <begin position="95"/>
        <end position="571"/>
    </location>
</feature>
<dbReference type="Pfam" id="PF06367">
    <property type="entry name" value="Drf_FH3"/>
    <property type="match status" value="1"/>
</dbReference>
<dbReference type="PROSITE" id="PS00767">
    <property type="entry name" value="THF_DHG_CYH_2"/>
    <property type="match status" value="1"/>
</dbReference>
<dbReference type="GO" id="GO:0000142">
    <property type="term" value="C:cellular bud neck contractile ring"/>
    <property type="evidence" value="ECO:0007669"/>
    <property type="project" value="UniProtKB-ARBA"/>
</dbReference>
<keyword evidence="9" id="KW-0132">Cell division</keyword>
<proteinExistence type="inferred from homology"/>
<evidence type="ECO:0000256" key="21">
    <source>
        <dbReference type="ARBA" id="ARBA00052163"/>
    </source>
</evidence>
<keyword evidence="14" id="KW-0560">Oxidoreductase</keyword>
<dbReference type="HAMAP" id="MF_01576">
    <property type="entry name" value="THF_DHG_CYH"/>
    <property type="match status" value="1"/>
</dbReference>
<accession>A0A8H6F605</accession>
<dbReference type="CDD" id="cd01080">
    <property type="entry name" value="NAD_bind_m-THF_DH_Cyclohyd"/>
    <property type="match status" value="1"/>
</dbReference>
<feature type="region of interest" description="Disordered" evidence="23">
    <location>
        <begin position="50"/>
        <end position="73"/>
    </location>
</feature>
<keyword evidence="17" id="KW-0131">Cell cycle</keyword>
<dbReference type="InterPro" id="IPR010472">
    <property type="entry name" value="FH3_dom"/>
</dbReference>
<gene>
    <name evidence="26" type="ORF">FOB64_000793</name>
</gene>
<dbReference type="Pfam" id="PF02882">
    <property type="entry name" value="THF_DHG_CYH_C"/>
    <property type="match status" value="1"/>
</dbReference>
<dbReference type="GO" id="GO:0004329">
    <property type="term" value="F:formate-tetrahydrofolate ligase activity"/>
    <property type="evidence" value="ECO:0007669"/>
    <property type="project" value="UniProtKB-EC"/>
</dbReference>
<dbReference type="InterPro" id="IPR011989">
    <property type="entry name" value="ARM-like"/>
</dbReference>
<dbReference type="FunFam" id="1.25.10.10:FF:001452">
    <property type="entry name" value="Formin, involved in spindle orientation, putative"/>
    <property type="match status" value="1"/>
</dbReference>
<dbReference type="Gene3D" id="1.20.58.2220">
    <property type="entry name" value="Formin, FH2 domain"/>
    <property type="match status" value="1"/>
</dbReference>
<comment type="pathway">
    <text evidence="3">One-carbon metabolism; tetrahydrofolate interconversion.</text>
</comment>
<dbReference type="GO" id="GO:0004488">
    <property type="term" value="F:methylenetetrahydrofolate dehydrogenase (NADP+) activity"/>
    <property type="evidence" value="ECO:0007669"/>
    <property type="project" value="UniProtKB-EC"/>
</dbReference>
<dbReference type="GO" id="GO:0004477">
    <property type="term" value="F:methenyltetrahydrofolate cyclohydrolase activity"/>
    <property type="evidence" value="ECO:0007669"/>
    <property type="project" value="UniProtKB-EC"/>
</dbReference>
<comment type="similarity">
    <text evidence="5">In the C-terminal section; belongs to the formate--tetrahydrofolate ligase family.</text>
</comment>
<dbReference type="Gene3D" id="3.40.50.10860">
    <property type="entry name" value="Leucine Dehydrogenase, chain A, domain 1"/>
    <property type="match status" value="1"/>
</dbReference>
<evidence type="ECO:0000259" key="24">
    <source>
        <dbReference type="PROSITE" id="PS51232"/>
    </source>
</evidence>
<dbReference type="GO" id="GO:0001411">
    <property type="term" value="C:hyphal tip"/>
    <property type="evidence" value="ECO:0007669"/>
    <property type="project" value="UniProtKB-ARBA"/>
</dbReference>
<evidence type="ECO:0000256" key="13">
    <source>
        <dbReference type="ARBA" id="ARBA00022857"/>
    </source>
</evidence>
<evidence type="ECO:0000313" key="26">
    <source>
        <dbReference type="EMBL" id="KAF6071834.1"/>
    </source>
</evidence>
<evidence type="ECO:0000256" key="3">
    <source>
        <dbReference type="ARBA" id="ARBA00004777"/>
    </source>
</evidence>
<dbReference type="FunFam" id="3.40.50.720:FF:000006">
    <property type="entry name" value="Bifunctional protein FolD"/>
    <property type="match status" value="1"/>
</dbReference>
<dbReference type="InterPro" id="IPR020628">
    <property type="entry name" value="Formate_THF_ligase_CS"/>
</dbReference>
<sequence>MKKLQRSKSLLNFAEQAKPPTPENFSSLDPKSNLNSIGLSLVGYGLSSDHLPPPRLDTDSESVSSRTSSPTLHVTTKFNPKQRVESFQTATNFKNQIPPEEIVDQLFEKLLSIRVFPDEAVYSLKKQPVERKWELLLREHETNHHFDLKKFTTQEPKPKLKPLRIVSGGEDYDDEETPTVTKLVHDDSSTSKLSIESGGSSGAPTETESLLGLVNKKLKIRDGSPDWYVSRIMANKLSLKDCKKLERKLVENNVVKNSGVTWTQGFINAQGETALSVVLTKINKKSIKSNEEFDKEYLIVKCLKHINSEKRDETSSLKEKVYVVKALVFLLVSPRLTTRILVTEVLVMLMLLRDKTLWKSALDGLSSLQDRNGDYVIFQPWLNAFEETIIKYSWSQNKAGELSNLKNYATITLILINSMVDMCSSLKRRISIRRDFGNARILNIFEKLAQIEDTRIDNEIEKYEMYAEEDYNEYVSDFVTTPEANTSLEEDELTPELEDNFSGTESSFDEKSFMTKLKEAEDIESDGAMKSVLQRLMKLKQSERSTEDVHKMLVLVDSMLQHVTNESRVIGTDAHSVLNITIQKLMDRLSTEDMARRAVAESKMLSRQLELVKEEKELLEKELETNKIETIRELKKENYYQAELIATQERQLSKLQQKIEQLQSPNNTALPVVDVGQQGFGNGTVASLKDTSSSSPSKRPPTPPGLYSMQKGSLRGGISAPPMLDFKDARPVSDLQDSRPVSDLQDAPRLVESSAPPLPESKDPVAQPPPPESKDSVAPPPPPVPDFIKSAAPPPPPLPGFMNASAPPPPPVPEFIKSSAPPPPPLPGFITTTPPPPPPLPGFITTTPPPPPMPGMPKNKLKQMHWDKLENIEKTFWNNLEDSVLSNKLIEQGVLGEVEQVFAAKTATIKKKTAVESQQQPTKKSFLSRDLSQQFGINLHMFANLSEEKLVLKVLRCNSEILENHSVLEFFNNEALVELSDSLFRNLAPYSTDPRTRKKPMKNPEELERADRIFLELCYNLRHYWRSRSRALLFSQTYKKDYIDLMRKLNIVDEANAALKKSESLQNVLGIIRTVGNFMNDDAKQALGFKLDTLQRLKFMKDDQNSMTFLHYIEKIVRHSFPEYGSFVDDLNVLSTLHNISIEQLETDCEEMSRSVKNITDSLERGKLSNKKDLHPEDRILTTISSPMLNAKNKNAMLQSHLKRTAGELNSLMTFFGENPKDATARNTFFYKFVTFITEYKKAHVENIQREEEQRTYEIRKKILEDKIAKKEKLKEESAEPEAVVDTAEESSAVIDSLLEKLKSSTPITTNRAKTKNRRSKALSFYSENPLEIVADTKYESVNNLKRRMTTRKRTTDGETSPKNAVVVSGTKLANTIRANVAEKVINYNKEHFGDNNKSFENFRFQPSLTILQVGSRPDSSAYVKSKLKAAASSNIKSKLIKLDESISQEDLVEVIERLNKDPKVHGILVQLPLPKHIDESVITNSVATDKDVDGFDHYNVGQLSKRGGTPYFKPCTPNGIMELIKTTGIPLRGKTAVVIGRSDIVGTPVATMLRNEDCTVTVCHRYTQNLPEIVRQADIVVAAVGIAEYVKADWVKDGAIVIDVGINYKDDPTAKRGRRLVGDVDYEEVAKKASFITPVPGGVGPMTVAMLCSNVYDAALIHAKKAHEHGFKPLELNIKDPVPSDIEISRNQKPKKITRVAQELGILDAELEPYGHFKAKVDPKSVIERLDEQAEGSAQDKGNYILVAGITPTPLGEGKSTTTMGLTQALGAHLGYNAIANVRQPSMGPTFGVKGGAAGGGYAQVIPMDEFNMHLTGDIHAISAAQNLLCAAVDTRMFHESTSKTTSGFYKRLVPVKKGKRSFTPSMLKRLEKLGITKTNPDDLTAEEIERFAVLNIDPDSITIKRVVDCNDRFVREITIGEGKNEASKYPPRKTGMDITVASELMAFWHCPTPKDLRQRVGKLVVGTQRKTGEAITAEDIGCAGAITALLKDAIKPNLMQSLEGTPVFLALKLTSPSNPINNGETGFVVTEAGFDFTMGGERFFNIKCRASGLKPDAVVLVATSRALKLHGGATDVKPGQPLPAEYVNENLEYLEKGCANLAKQIANIKQYNVPVVVAINQFETDTDAEIKLIQSLALKAGADFAVPSNHWAKGGAGAVELASSVVKAVELAPLEQQKYLYDVNDTVENKLLAITTKMYGASGIELSPLAKKQIETYTKQGYDKLPICIAKTQYSLSHDSSLKGVPTGFTVPIREVRCSAGAGYLYALAAEIMTIPGLPTHAGFMNVEVNDEGEIEGLF</sequence>
<dbReference type="PROSITE" id="PS51232">
    <property type="entry name" value="GBD_FH3"/>
    <property type="match status" value="1"/>
</dbReference>
<evidence type="ECO:0000256" key="4">
    <source>
        <dbReference type="ARBA" id="ARBA00005559"/>
    </source>
</evidence>
<feature type="region of interest" description="Disordered" evidence="23">
    <location>
        <begin position="681"/>
        <end position="809"/>
    </location>
</feature>
<dbReference type="GO" id="GO:0003779">
    <property type="term" value="F:actin binding"/>
    <property type="evidence" value="ECO:0007669"/>
    <property type="project" value="InterPro"/>
</dbReference>
<name>A0A8H6F605_CANAX</name>
<protein>
    <submittedName>
        <fullName evidence="26">Formate--tetrahydrofolate ligase family protein</fullName>
    </submittedName>
</protein>
<keyword evidence="13" id="KW-0521">NADP</keyword>
<evidence type="ECO:0000256" key="6">
    <source>
        <dbReference type="ARBA" id="ARBA00011738"/>
    </source>
</evidence>
<feature type="domain" description="FH2" evidence="25">
    <location>
        <begin position="851"/>
        <end position="1266"/>
    </location>
</feature>
<comment type="subcellular location">
    <subcellularLocation>
        <location evidence="1">Bud neck</location>
    </subcellularLocation>
    <subcellularLocation>
        <location evidence="2">Cell septum</location>
    </subcellularLocation>
</comment>
<evidence type="ECO:0000256" key="12">
    <source>
        <dbReference type="ARBA" id="ARBA00022840"/>
    </source>
</evidence>
<reference evidence="26 27" key="1">
    <citation type="submission" date="2020-03" db="EMBL/GenBank/DDBJ databases">
        <title>FDA dAtabase for Regulatory Grade micrObial Sequences (FDA-ARGOS): Supporting development and validation of Infectious Disease Dx tests.</title>
        <authorList>
            <person name="Campos J."/>
            <person name="Goldberg B."/>
            <person name="Tallon L."/>
            <person name="Sadzewicz L."/>
            <person name="Vavikolanu K."/>
            <person name="Mehta A."/>
            <person name="Aluvathingal J."/>
            <person name="Nadendla S."/>
            <person name="Nandy P."/>
            <person name="Geyer C."/>
            <person name="Yan Y."/>
            <person name="Sichtig H."/>
        </authorList>
    </citation>
    <scope>NUCLEOTIDE SEQUENCE [LARGE SCALE GENOMIC DNA]</scope>
    <source>
        <strain evidence="26 27">FDAARGOS_656</strain>
    </source>
</reference>
<evidence type="ECO:0000256" key="22">
    <source>
        <dbReference type="SAM" id="Coils"/>
    </source>
</evidence>
<dbReference type="InterPro" id="IPR020630">
    <property type="entry name" value="THF_DH/CycHdrlase_cat_dom"/>
</dbReference>
<evidence type="ECO:0000256" key="7">
    <source>
        <dbReference type="ARBA" id="ARBA00022563"/>
    </source>
</evidence>
<dbReference type="SUPFAM" id="SSF53223">
    <property type="entry name" value="Aminoacid dehydrogenase-like, N-terminal domain"/>
    <property type="match status" value="1"/>
</dbReference>
<evidence type="ECO:0000256" key="16">
    <source>
        <dbReference type="ARBA" id="ARBA00023268"/>
    </source>
</evidence>
<dbReference type="SUPFAM" id="SSF51735">
    <property type="entry name" value="NAD(P)-binding Rossmann-fold domains"/>
    <property type="match status" value="1"/>
</dbReference>
<comment type="catalytic activity">
    <reaction evidence="20">
        <text>(6S)-5,6,7,8-tetrahydrofolate + formate + ATP = (6R)-10-formyltetrahydrofolate + ADP + phosphate</text>
        <dbReference type="Rhea" id="RHEA:20221"/>
        <dbReference type="ChEBI" id="CHEBI:15740"/>
        <dbReference type="ChEBI" id="CHEBI:30616"/>
        <dbReference type="ChEBI" id="CHEBI:43474"/>
        <dbReference type="ChEBI" id="CHEBI:57453"/>
        <dbReference type="ChEBI" id="CHEBI:195366"/>
        <dbReference type="ChEBI" id="CHEBI:456216"/>
        <dbReference type="EC" id="6.3.4.3"/>
    </reaction>
    <physiologicalReaction direction="left-to-right" evidence="20">
        <dbReference type="Rhea" id="RHEA:20222"/>
    </physiologicalReaction>
    <physiologicalReaction direction="right-to-left" evidence="20">
        <dbReference type="Rhea" id="RHEA:20223"/>
    </physiologicalReaction>
</comment>
<keyword evidence="7" id="KW-0554">One-carbon metabolism</keyword>
<dbReference type="GO" id="GO:0043332">
    <property type="term" value="C:mating projection tip"/>
    <property type="evidence" value="ECO:0007669"/>
    <property type="project" value="TreeGrafter"/>
</dbReference>
<dbReference type="Pfam" id="PF01268">
    <property type="entry name" value="FTHFS"/>
    <property type="match status" value="1"/>
</dbReference>
<dbReference type="InterPro" id="IPR016024">
    <property type="entry name" value="ARM-type_fold"/>
</dbReference>
<dbReference type="InterPro" id="IPR020631">
    <property type="entry name" value="THF_DH/CycHdrlase_NAD-bd_dom"/>
</dbReference>
<evidence type="ECO:0000256" key="23">
    <source>
        <dbReference type="SAM" id="MobiDB-lite"/>
    </source>
</evidence>
<keyword evidence="11" id="KW-0378">Hydrolase</keyword>
<keyword evidence="10" id="KW-0547">Nucleotide-binding</keyword>
<dbReference type="Pfam" id="PF02181">
    <property type="entry name" value="FH2"/>
    <property type="match status" value="1"/>
</dbReference>
<dbReference type="GO" id="GO:0000920">
    <property type="term" value="P:septum digestion after cytokinesis"/>
    <property type="evidence" value="ECO:0007669"/>
    <property type="project" value="UniProtKB-ARBA"/>
</dbReference>
<dbReference type="SMART" id="SM00498">
    <property type="entry name" value="FH2"/>
    <property type="match status" value="1"/>
</dbReference>
<dbReference type="InterPro" id="IPR015425">
    <property type="entry name" value="FH2_Formin"/>
</dbReference>
<dbReference type="GO" id="GO:0031267">
    <property type="term" value="F:small GTPase binding"/>
    <property type="evidence" value="ECO:0007669"/>
    <property type="project" value="InterPro"/>
</dbReference>
<keyword evidence="8 26" id="KW-0436">Ligase</keyword>
<comment type="subunit">
    <text evidence="6">Homodimer.</text>
</comment>
<dbReference type="PROSITE" id="PS51444">
    <property type="entry name" value="FH2"/>
    <property type="match status" value="1"/>
</dbReference>
<dbReference type="GO" id="GO:0051017">
    <property type="term" value="P:actin filament bundle assembly"/>
    <property type="evidence" value="ECO:0007669"/>
    <property type="project" value="TreeGrafter"/>
</dbReference>
<dbReference type="SUPFAM" id="SSF101447">
    <property type="entry name" value="Formin homology 2 domain (FH2 domain)"/>
    <property type="match status" value="1"/>
</dbReference>
<comment type="similarity">
    <text evidence="4">In the N-terminal section; belongs to the tetrahydrofolate dehydrogenase/cyclohydrolase family.</text>
</comment>
<dbReference type="Gene3D" id="3.40.50.720">
    <property type="entry name" value="NAD(P)-binding Rossmann-like Domain"/>
    <property type="match status" value="1"/>
</dbReference>
<dbReference type="GO" id="GO:1903475">
    <property type="term" value="P:mitotic actomyosin contractile ring assembly"/>
    <property type="evidence" value="ECO:0007669"/>
    <property type="project" value="TreeGrafter"/>
</dbReference>
<evidence type="ECO:0000256" key="19">
    <source>
        <dbReference type="ARBA" id="ARBA00051435"/>
    </source>
</evidence>
<dbReference type="FunFam" id="3.40.50.300:FF:001741">
    <property type="entry name" value="Formate--tetrahydrofolate ligase"/>
    <property type="match status" value="1"/>
</dbReference>
<dbReference type="PRINTS" id="PR00085">
    <property type="entry name" value="THFDHDRGNASE"/>
</dbReference>
<evidence type="ECO:0000256" key="11">
    <source>
        <dbReference type="ARBA" id="ARBA00022801"/>
    </source>
</evidence>
<dbReference type="Gene3D" id="6.10.30.50">
    <property type="match status" value="1"/>
</dbReference>
<evidence type="ECO:0000259" key="25">
    <source>
        <dbReference type="PROSITE" id="PS51444"/>
    </source>
</evidence>
<dbReference type="InterPro" id="IPR020867">
    <property type="entry name" value="THF_DH/CycHdrlase_CS"/>
</dbReference>
<evidence type="ECO:0000256" key="15">
    <source>
        <dbReference type="ARBA" id="ARBA00023054"/>
    </source>
</evidence>
<dbReference type="InterPro" id="IPR051661">
    <property type="entry name" value="Actin_filament_regulator"/>
</dbReference>
<dbReference type="SUPFAM" id="SSF52540">
    <property type="entry name" value="P-loop containing nucleoside triphosphate hydrolases"/>
    <property type="match status" value="1"/>
</dbReference>
<evidence type="ECO:0000256" key="14">
    <source>
        <dbReference type="ARBA" id="ARBA00023002"/>
    </source>
</evidence>